<dbReference type="InterPro" id="IPR029295">
    <property type="entry name" value="SnAC"/>
</dbReference>
<keyword evidence="9" id="KW-1185">Reference proteome</keyword>
<reference evidence="8 9" key="1">
    <citation type="submission" date="2018-07" db="EMBL/GenBank/DDBJ databases">
        <title>The complete nuclear genome of the prasinophyte Chloropicon primus (CCMP1205).</title>
        <authorList>
            <person name="Pombert J.-F."/>
            <person name="Otis C."/>
            <person name="Turmel M."/>
            <person name="Lemieux C."/>
        </authorList>
    </citation>
    <scope>NUCLEOTIDE SEQUENCE [LARGE SCALE GENOMIC DNA]</scope>
    <source>
        <strain evidence="8 9">CCMP1205</strain>
    </source>
</reference>
<dbReference type="SMART" id="SM01314">
    <property type="entry name" value="SnAC"/>
    <property type="match status" value="1"/>
</dbReference>
<dbReference type="OrthoDB" id="5857104at2759"/>
<dbReference type="GO" id="GO:0016787">
    <property type="term" value="F:hydrolase activity"/>
    <property type="evidence" value="ECO:0007669"/>
    <property type="project" value="UniProtKB-KW"/>
</dbReference>
<evidence type="ECO:0000313" key="8">
    <source>
        <dbReference type="EMBL" id="QDZ22662.1"/>
    </source>
</evidence>
<dbReference type="InterPro" id="IPR049730">
    <property type="entry name" value="SNF2/RAD54-like_C"/>
</dbReference>
<keyword evidence="4" id="KW-0175">Coiled coil</keyword>
<proteinExistence type="predicted"/>
<dbReference type="InterPro" id="IPR001650">
    <property type="entry name" value="Helicase_C-like"/>
</dbReference>
<keyword evidence="8" id="KW-0547">Nucleotide-binding</keyword>
<dbReference type="SMART" id="SM00490">
    <property type="entry name" value="HELICc"/>
    <property type="match status" value="1"/>
</dbReference>
<comment type="subcellular location">
    <subcellularLocation>
        <location evidence="1">Nucleus</location>
    </subcellularLocation>
</comment>
<dbReference type="STRING" id="1764295.A0A5B8MTD4"/>
<feature type="region of interest" description="Disordered" evidence="5">
    <location>
        <begin position="1084"/>
        <end position="1115"/>
    </location>
</feature>
<evidence type="ECO:0000256" key="3">
    <source>
        <dbReference type="ARBA" id="ARBA00023242"/>
    </source>
</evidence>
<evidence type="ECO:0000259" key="7">
    <source>
        <dbReference type="PROSITE" id="PS51194"/>
    </source>
</evidence>
<evidence type="ECO:0000256" key="2">
    <source>
        <dbReference type="ARBA" id="ARBA00022801"/>
    </source>
</evidence>
<feature type="domain" description="Helicase C-terminal" evidence="7">
    <location>
        <begin position="870"/>
        <end position="1027"/>
    </location>
</feature>
<dbReference type="FunFam" id="3.40.50.10810:FF:000017">
    <property type="entry name" value="ATP-dependent helicase BRM"/>
    <property type="match status" value="1"/>
</dbReference>
<dbReference type="SMART" id="SM00487">
    <property type="entry name" value="DEXDc"/>
    <property type="match status" value="1"/>
</dbReference>
<feature type="compositionally biased region" description="Gly residues" evidence="5">
    <location>
        <begin position="23"/>
        <end position="39"/>
    </location>
</feature>
<dbReference type="Gene3D" id="3.40.50.10810">
    <property type="entry name" value="Tandem AAA-ATPase domain"/>
    <property type="match status" value="1"/>
</dbReference>
<dbReference type="GO" id="GO:0042393">
    <property type="term" value="F:histone binding"/>
    <property type="evidence" value="ECO:0007669"/>
    <property type="project" value="InterPro"/>
</dbReference>
<evidence type="ECO:0000256" key="5">
    <source>
        <dbReference type="SAM" id="MobiDB-lite"/>
    </source>
</evidence>
<keyword evidence="2" id="KW-0378">Hydrolase</keyword>
<evidence type="ECO:0000313" key="9">
    <source>
        <dbReference type="Proteomes" id="UP000316726"/>
    </source>
</evidence>
<dbReference type="InterPro" id="IPR038718">
    <property type="entry name" value="SNF2-like_sf"/>
</dbReference>
<keyword evidence="8" id="KW-0347">Helicase</keyword>
<dbReference type="GO" id="GO:0005634">
    <property type="term" value="C:nucleus"/>
    <property type="evidence" value="ECO:0007669"/>
    <property type="project" value="UniProtKB-SubCell"/>
</dbReference>
<dbReference type="InterPro" id="IPR000330">
    <property type="entry name" value="SNF2_N"/>
</dbReference>
<organism evidence="8 9">
    <name type="scientific">Chloropicon primus</name>
    <dbReference type="NCBI Taxonomy" id="1764295"/>
    <lineage>
        <taxon>Eukaryota</taxon>
        <taxon>Viridiplantae</taxon>
        <taxon>Chlorophyta</taxon>
        <taxon>Chloropicophyceae</taxon>
        <taxon>Chloropicales</taxon>
        <taxon>Chloropicaceae</taxon>
        <taxon>Chloropicon</taxon>
    </lineage>
</organism>
<dbReference type="CDD" id="cd18793">
    <property type="entry name" value="SF2_C_SNF"/>
    <property type="match status" value="1"/>
</dbReference>
<dbReference type="PANTHER" id="PTHR10799">
    <property type="entry name" value="SNF2/RAD54 HELICASE FAMILY"/>
    <property type="match status" value="1"/>
</dbReference>
<accession>A0A5B8MTD4</accession>
<dbReference type="GO" id="GO:0004386">
    <property type="term" value="F:helicase activity"/>
    <property type="evidence" value="ECO:0007669"/>
    <property type="project" value="UniProtKB-KW"/>
</dbReference>
<evidence type="ECO:0000256" key="4">
    <source>
        <dbReference type="SAM" id="Coils"/>
    </source>
</evidence>
<feature type="region of interest" description="Disordered" evidence="5">
    <location>
        <begin position="194"/>
        <end position="232"/>
    </location>
</feature>
<feature type="region of interest" description="Disordered" evidence="5">
    <location>
        <begin position="1"/>
        <end position="45"/>
    </location>
</feature>
<gene>
    <name evidence="8" type="ORF">A3770_08p51800</name>
</gene>
<dbReference type="GO" id="GO:0005524">
    <property type="term" value="F:ATP binding"/>
    <property type="evidence" value="ECO:0007669"/>
    <property type="project" value="InterPro"/>
</dbReference>
<dbReference type="SUPFAM" id="SSF52540">
    <property type="entry name" value="P-loop containing nucleoside triphosphate hydrolases"/>
    <property type="match status" value="2"/>
</dbReference>
<feature type="domain" description="Helicase ATP-binding" evidence="6">
    <location>
        <begin position="562"/>
        <end position="728"/>
    </location>
</feature>
<dbReference type="PROSITE" id="PS51194">
    <property type="entry name" value="HELICASE_CTER"/>
    <property type="match status" value="1"/>
</dbReference>
<dbReference type="PROSITE" id="PS51192">
    <property type="entry name" value="HELICASE_ATP_BIND_1"/>
    <property type="match status" value="1"/>
</dbReference>
<name>A0A5B8MTD4_9CHLO</name>
<protein>
    <submittedName>
        <fullName evidence="8">SNF2-like ATP-dependent DNA helicase</fullName>
    </submittedName>
</protein>
<keyword evidence="3" id="KW-0539">Nucleus</keyword>
<dbReference type="Proteomes" id="UP000316726">
    <property type="component" value="Chromosome 8"/>
</dbReference>
<sequence length="1156" mass="130672">MPAVQGKASGSGSGSGSAAQDHAGGGGAQGHAEGGGGGRSSAEGRMLEGLLRESLGVVNEQVTLLSREEQKHLLSNFDKGKVESWQKRKGTYERLLRALKEEAEGDDGEGGGEIINAELKSRIMAQVRSFSHASRGLRVPGGVLARAKQASEPTSSSSSSLSSSLSGREFLRGRKKRLRNMVADRREALEAFLAGGGENQEVEAEGSAEGQEKGKEGGTSYLGSSHPVKAMSTPIEKQREAYVALKGLKLLELQKKVRQDVLMEKRLTEGMDRAGGKSTGGPGRENFNALTLFDHSRLSRVRQDIGSLSMEERRGQILNANLAAEAAAKLQVNRMQKAEERAHAQAVHQARIAEQQRIAAEQRRRRQEAYERARTEHEAKLRVLQSRKRFLQDVMAQREDRKAKAKALRKLLKQRSEQTISFHSKERKKKIREANARVLALRTDNMEEYIKMAKEAKNSRISMLLDNTDVLLQNLGVKVADQRAATMGQFEDTDGQHLLRADDAVQTSQQDDADAVEQNLISGQKRYLNLVHSKQEPVDEQPVMLEGGQLREYQLAGLQWMVSLYINGLNGILADEMGLGKTIQTISLFAYLMEKKGNYGPHLVLCPKAVLSNWCVEFGRWLPNYNVILYDGKPEERKQLRDDRMAAQTFNVLLTHYDMIMRDKKFLTKFQWEYIIIDEGHRLKNKDSKLSEILRGVYQSRNRLLLTGTPIQNNLKELWSLLNFVLPKVFDTSDSFDDWFSAPFKGSQEDVALSEEEELLIIHRLHQVIRPFLLRRKKAEVEKELPDKSIVICKCDLSAWQRAYYKQITEGGSVMLETPKGNSKSRTLMNSAMQLRKACIHPYLFLDSMYPPYEPEDPAELVRASGKFHLLDRVLPKLKAAGHRVLLFSQMTRAMDLLELYFEMQGYRYLRLDGETKTHERPLLLAEFNAPGSDVFLFMLSTRAGGLGLNLQTADTVILFDSDWNPQMDKQAEDRAHRIGQKREVKIITFVTVGSIEEVIIERAREKADIDNKVIQAGMFNQSSSHRERHETLSNIFKRGIQDIGKGVSTDDEINNLIARGDDEVELFAKMDLEREKVGLLDDTEVPQWALKPPEEEKDEEKEEELGPRRAKSRKVVYDDGLTDRMWQKLIDEGEDVQEAIEKRQERKRGRAKRLG</sequence>
<dbReference type="AlphaFoldDB" id="A0A5B8MTD4"/>
<dbReference type="Pfam" id="PF00176">
    <property type="entry name" value="SNF2-rel_dom"/>
    <property type="match status" value="1"/>
</dbReference>
<feature type="region of interest" description="Disordered" evidence="5">
    <location>
        <begin position="145"/>
        <end position="166"/>
    </location>
</feature>
<evidence type="ECO:0000256" key="1">
    <source>
        <dbReference type="ARBA" id="ARBA00004123"/>
    </source>
</evidence>
<evidence type="ECO:0000259" key="6">
    <source>
        <dbReference type="PROSITE" id="PS51192"/>
    </source>
</evidence>
<dbReference type="Pfam" id="PF00271">
    <property type="entry name" value="Helicase_C"/>
    <property type="match status" value="1"/>
</dbReference>
<dbReference type="Gene3D" id="3.40.50.300">
    <property type="entry name" value="P-loop containing nucleotide triphosphate hydrolases"/>
    <property type="match status" value="1"/>
</dbReference>
<feature type="coiled-coil region" evidence="4">
    <location>
        <begin position="352"/>
        <end position="415"/>
    </location>
</feature>
<keyword evidence="8" id="KW-0067">ATP-binding</keyword>
<dbReference type="EMBL" id="CP031041">
    <property type="protein sequence ID" value="QDZ22662.1"/>
    <property type="molecule type" value="Genomic_DNA"/>
</dbReference>
<dbReference type="InterPro" id="IPR027417">
    <property type="entry name" value="P-loop_NTPase"/>
</dbReference>
<feature type="compositionally biased region" description="Low complexity" evidence="5">
    <location>
        <begin position="155"/>
        <end position="166"/>
    </location>
</feature>
<dbReference type="InterPro" id="IPR014001">
    <property type="entry name" value="Helicase_ATP-bd"/>
</dbReference>